<reference evidence="2 3" key="1">
    <citation type="journal article" date="2011" name="Front. Microbiol.">
        <title>Two Strains of Crocosphaera watsonii with Highly Conserved Genomes are Distinguished by Strain-Specific Features.</title>
        <authorList>
            <person name="Bench S.R."/>
            <person name="Ilikchyan I.N."/>
            <person name="Tripp H.J."/>
            <person name="Zehr J.P."/>
        </authorList>
    </citation>
    <scope>NUCLEOTIDE SEQUENCE [LARGE SCALE GENOMIC DNA]</scope>
    <source>
        <strain evidence="2 3">WH 0003</strain>
    </source>
</reference>
<sequence>MKVRPLSAIVAGLTLTLGTFAFPSLSTASSKDYVCAQLNSVWTTWVRTPRGGMSPLVRWKNDKIQGWTPRDRCIAVSKRMTRLADNGLFNHISGGTVNRQPVLCGVRSPGESCNSRNTILTLLPGSNPNTAANQLLDISGRARGQVLELSGNGNESLQTYVNGQTYINMNLFKQVLEEVETSVSPSQLTPVE</sequence>
<evidence type="ECO:0000313" key="3">
    <source>
        <dbReference type="Proteomes" id="UP000003477"/>
    </source>
</evidence>
<dbReference type="GeneID" id="88769373"/>
<dbReference type="InterPro" id="IPR025478">
    <property type="entry name" value="COP23"/>
</dbReference>
<gene>
    <name evidence="2" type="ORF">CWATWH0003_B174</name>
</gene>
<dbReference type="EMBL" id="AESD01001028">
    <property type="protein sequence ID" value="EHJ09399.1"/>
    <property type="molecule type" value="Genomic_DNA"/>
</dbReference>
<organism evidence="2 3">
    <name type="scientific">Crocosphaera watsonii WH 0003</name>
    <dbReference type="NCBI Taxonomy" id="423471"/>
    <lineage>
        <taxon>Bacteria</taxon>
        <taxon>Bacillati</taxon>
        <taxon>Cyanobacteriota</taxon>
        <taxon>Cyanophyceae</taxon>
        <taxon>Oscillatoriophycideae</taxon>
        <taxon>Chroococcales</taxon>
        <taxon>Aphanothecaceae</taxon>
        <taxon>Crocosphaera</taxon>
    </lineage>
</organism>
<proteinExistence type="predicted"/>
<dbReference type="Proteomes" id="UP000003477">
    <property type="component" value="Unassembled WGS sequence"/>
</dbReference>
<accession>G5JEI7</accession>
<feature type="signal peptide" evidence="1">
    <location>
        <begin position="1"/>
        <end position="21"/>
    </location>
</feature>
<dbReference type="Pfam" id="PF14218">
    <property type="entry name" value="COP23"/>
    <property type="match status" value="1"/>
</dbReference>
<keyword evidence="1" id="KW-0732">Signal</keyword>
<evidence type="ECO:0000313" key="2">
    <source>
        <dbReference type="EMBL" id="EHJ09399.1"/>
    </source>
</evidence>
<dbReference type="PATRIC" id="fig|423471.3.peg.5443"/>
<comment type="caution">
    <text evidence="2">The sequence shown here is derived from an EMBL/GenBank/DDBJ whole genome shotgun (WGS) entry which is preliminary data.</text>
</comment>
<protein>
    <submittedName>
        <fullName evidence="2">Uncharacterized protein</fullName>
    </submittedName>
</protein>
<evidence type="ECO:0000256" key="1">
    <source>
        <dbReference type="SAM" id="SignalP"/>
    </source>
</evidence>
<dbReference type="AlphaFoldDB" id="G5JEI7"/>
<dbReference type="RefSeq" id="WP_007313553.1">
    <property type="nucleotide sequence ID" value="NZ_AESD01001028.1"/>
</dbReference>
<name>G5JEI7_CROWT</name>
<feature type="chain" id="PRO_5003479263" evidence="1">
    <location>
        <begin position="22"/>
        <end position="192"/>
    </location>
</feature>